<evidence type="ECO:0000256" key="3">
    <source>
        <dbReference type="ARBA" id="ARBA00022692"/>
    </source>
</evidence>
<feature type="transmembrane region" description="Helical" evidence="6">
    <location>
        <begin position="374"/>
        <end position="400"/>
    </location>
</feature>
<feature type="transmembrane region" description="Helical" evidence="6">
    <location>
        <begin position="769"/>
        <end position="792"/>
    </location>
</feature>
<dbReference type="PANTHER" id="PTHR30572:SF18">
    <property type="entry name" value="ABC-TYPE MACROLIDE FAMILY EXPORT SYSTEM PERMEASE COMPONENT 2"/>
    <property type="match status" value="1"/>
</dbReference>
<evidence type="ECO:0000259" key="7">
    <source>
        <dbReference type="Pfam" id="PF02687"/>
    </source>
</evidence>
<feature type="domain" description="ABC3 transporter permease C-terminal" evidence="7">
    <location>
        <begin position="287"/>
        <end position="397"/>
    </location>
</feature>
<evidence type="ECO:0000256" key="2">
    <source>
        <dbReference type="ARBA" id="ARBA00022475"/>
    </source>
</evidence>
<evidence type="ECO:0000256" key="4">
    <source>
        <dbReference type="ARBA" id="ARBA00022989"/>
    </source>
</evidence>
<dbReference type="PANTHER" id="PTHR30572">
    <property type="entry name" value="MEMBRANE COMPONENT OF TRANSPORTER-RELATED"/>
    <property type="match status" value="1"/>
</dbReference>
<keyword evidence="3 6" id="KW-0812">Transmembrane</keyword>
<dbReference type="STRING" id="659014.SAMN04487996_11759"/>
<name>A0A1G7T3N5_9BACT</name>
<sequence length="803" mass="90110">MIKNYFSIAIRSFRANLQYTFVNLAGLSVGLMSVFLIISYLTFELSFDKHYSNSDRIYQIISEEKGTAPFIKTAEVPDVLGATLHAEFPEIEAHTAFSDYERTVWVNDKPHTLNSVTGATNFVQVFNLPFVYGNASTCFSQPQSVVLSQKAADELFPGESPIGKSIKLSKNSSPVYTVTGLIRNVPPNTVFKADIIFALNKDNAPNILDFTSYSAFGTQYILLKPGGDIEKLQQKIGGFLKKYKTNQKQDIGFIKLTDIHLRASDISAELDNTVNIKYIYILSGVCALILIIACINYINLTTARSLQRIKEVGIRKTLGSSRKQLAFQFIGESFLFFAVALVLAMLLSYLVWPFFISMLNIQLPLSYLFTIPNILLLVAAGLLSGILSGVYPSLLVSGAQSAGILKKEPRSFFLNFRLRKVLIVTQFALSTILIICTLVIWDQFKYLRNRPLGFAKDHLLFLPKADIENHQYAFKKALIDYPNVENVSFSDIQVGSGFGVYSSNTNPSDTAKRLDFAYISADYDFVKTWKIKLKEGRLFSETITRDAINFDSLAKKCKDPNVYSTRPIIVSESLVKALNISNPINHVLREGSPSGTIIGVLKDFQLTTLKETSPLLIYDLLRKSSFAYTYIRVKDSNLPETISHIENTWKTFFPNETFTYTFADDKLNRLYDSERRQTQIFTYFASIAIIISAIGLYCLASLVVKQRNKEIGIRKVMGASISNIAIMISSDFLILIVTALIIAFPVAYLAMQHWLQDYPFRIDIEWMTFAIAAILTVSVGMLTVELQVIAAARLDPVKSLKTE</sequence>
<keyword evidence="4 6" id="KW-1133">Transmembrane helix</keyword>
<feature type="transmembrane region" description="Helical" evidence="6">
    <location>
        <begin position="724"/>
        <end position="749"/>
    </location>
</feature>
<comment type="subcellular location">
    <subcellularLocation>
        <location evidence="1">Cell membrane</location>
        <topology evidence="1">Multi-pass membrane protein</topology>
    </subcellularLocation>
</comment>
<dbReference type="InterPro" id="IPR050250">
    <property type="entry name" value="Macrolide_Exporter_MacB"/>
</dbReference>
<evidence type="ECO:0000313" key="10">
    <source>
        <dbReference type="Proteomes" id="UP000198748"/>
    </source>
</evidence>
<dbReference type="InterPro" id="IPR003838">
    <property type="entry name" value="ABC3_permease_C"/>
</dbReference>
<feature type="transmembrane region" description="Helical" evidence="6">
    <location>
        <begin position="680"/>
        <end position="704"/>
    </location>
</feature>
<dbReference type="AlphaFoldDB" id="A0A1G7T3N5"/>
<reference evidence="10" key="1">
    <citation type="submission" date="2016-10" db="EMBL/GenBank/DDBJ databases">
        <authorList>
            <person name="Varghese N."/>
            <person name="Submissions S."/>
        </authorList>
    </citation>
    <scope>NUCLEOTIDE SEQUENCE [LARGE SCALE GENOMIC DNA]</scope>
    <source>
        <strain evidence="10">DSM 25329</strain>
    </source>
</reference>
<keyword evidence="5 6" id="KW-0472">Membrane</keyword>
<dbReference type="Pfam" id="PF12704">
    <property type="entry name" value="MacB_PCD"/>
    <property type="match status" value="1"/>
</dbReference>
<feature type="transmembrane region" description="Helical" evidence="6">
    <location>
        <begin position="278"/>
        <end position="300"/>
    </location>
</feature>
<gene>
    <name evidence="9" type="ORF">SAMN04487996_11759</name>
</gene>
<feature type="domain" description="ABC3 transporter permease C-terminal" evidence="7">
    <location>
        <begin position="684"/>
        <end position="796"/>
    </location>
</feature>
<evidence type="ECO:0000259" key="8">
    <source>
        <dbReference type="Pfam" id="PF12704"/>
    </source>
</evidence>
<evidence type="ECO:0000313" key="9">
    <source>
        <dbReference type="EMBL" id="SDG29210.1"/>
    </source>
</evidence>
<dbReference type="EMBL" id="FNAN01000017">
    <property type="protein sequence ID" value="SDG29210.1"/>
    <property type="molecule type" value="Genomic_DNA"/>
</dbReference>
<keyword evidence="2" id="KW-1003">Cell membrane</keyword>
<feature type="transmembrane region" description="Helical" evidence="6">
    <location>
        <begin position="21"/>
        <end position="43"/>
    </location>
</feature>
<accession>A0A1G7T3N5</accession>
<feature type="domain" description="MacB-like periplasmic core" evidence="8">
    <location>
        <begin position="20"/>
        <end position="236"/>
    </location>
</feature>
<dbReference type="InterPro" id="IPR025857">
    <property type="entry name" value="MacB_PCD"/>
</dbReference>
<keyword evidence="10" id="KW-1185">Reference proteome</keyword>
<dbReference type="GO" id="GO:0005886">
    <property type="term" value="C:plasma membrane"/>
    <property type="evidence" value="ECO:0007669"/>
    <property type="project" value="UniProtKB-SubCell"/>
</dbReference>
<organism evidence="9 10">
    <name type="scientific">Dyadobacter soli</name>
    <dbReference type="NCBI Taxonomy" id="659014"/>
    <lineage>
        <taxon>Bacteria</taxon>
        <taxon>Pseudomonadati</taxon>
        <taxon>Bacteroidota</taxon>
        <taxon>Cytophagia</taxon>
        <taxon>Cytophagales</taxon>
        <taxon>Spirosomataceae</taxon>
        <taxon>Dyadobacter</taxon>
    </lineage>
</organism>
<dbReference type="GO" id="GO:0022857">
    <property type="term" value="F:transmembrane transporter activity"/>
    <property type="evidence" value="ECO:0007669"/>
    <property type="project" value="TreeGrafter"/>
</dbReference>
<protein>
    <submittedName>
        <fullName evidence="9">Putative ABC transport system permease protein</fullName>
    </submittedName>
</protein>
<dbReference type="OrthoDB" id="727849at2"/>
<dbReference type="Proteomes" id="UP000198748">
    <property type="component" value="Unassembled WGS sequence"/>
</dbReference>
<feature type="transmembrane region" description="Helical" evidence="6">
    <location>
        <begin position="325"/>
        <end position="354"/>
    </location>
</feature>
<evidence type="ECO:0000256" key="6">
    <source>
        <dbReference type="SAM" id="Phobius"/>
    </source>
</evidence>
<feature type="transmembrane region" description="Helical" evidence="6">
    <location>
        <begin position="421"/>
        <end position="441"/>
    </location>
</feature>
<evidence type="ECO:0000256" key="1">
    <source>
        <dbReference type="ARBA" id="ARBA00004651"/>
    </source>
</evidence>
<proteinExistence type="predicted"/>
<dbReference type="RefSeq" id="WP_090155838.1">
    <property type="nucleotide sequence ID" value="NZ_FNAN01000017.1"/>
</dbReference>
<dbReference type="Pfam" id="PF02687">
    <property type="entry name" value="FtsX"/>
    <property type="match status" value="2"/>
</dbReference>
<evidence type="ECO:0000256" key="5">
    <source>
        <dbReference type="ARBA" id="ARBA00023136"/>
    </source>
</evidence>